<sequence>MITKAEQLPDINQLLLTLEGQFPNYKVFTFGSKPLKSIIVQKSGIIGAQITLRNNEIMVDACCPNIFVSGLLGALSAIFPPYINFEMMITDFLKSKYN</sequence>
<name>A0A1G6VF52_9BACT</name>
<protein>
    <submittedName>
        <fullName evidence="1">Uncharacterized protein</fullName>
    </submittedName>
</protein>
<reference evidence="2" key="1">
    <citation type="submission" date="2016-10" db="EMBL/GenBank/DDBJ databases">
        <authorList>
            <person name="Varghese N."/>
            <person name="Submissions S."/>
        </authorList>
    </citation>
    <scope>NUCLEOTIDE SEQUENCE [LARGE SCALE GENOMIC DNA]</scope>
    <source>
        <strain evidence="2">DSM 23095</strain>
    </source>
</reference>
<organism evidence="1 2">
    <name type="scientific">Algoriphagus faecimaris</name>
    <dbReference type="NCBI Taxonomy" id="686796"/>
    <lineage>
        <taxon>Bacteria</taxon>
        <taxon>Pseudomonadati</taxon>
        <taxon>Bacteroidota</taxon>
        <taxon>Cytophagia</taxon>
        <taxon>Cytophagales</taxon>
        <taxon>Cyclobacteriaceae</taxon>
        <taxon>Algoriphagus</taxon>
    </lineage>
</organism>
<evidence type="ECO:0000313" key="2">
    <source>
        <dbReference type="Proteomes" id="UP000199060"/>
    </source>
</evidence>
<proteinExistence type="predicted"/>
<evidence type="ECO:0000313" key="1">
    <source>
        <dbReference type="EMBL" id="SDD51637.1"/>
    </source>
</evidence>
<gene>
    <name evidence="1" type="ORF">SAMN04488104_103447</name>
</gene>
<accession>A0A1G6VF52</accession>
<keyword evidence="2" id="KW-1185">Reference proteome</keyword>
<dbReference type="EMBL" id="FNAC01000034">
    <property type="protein sequence ID" value="SDD51637.1"/>
    <property type="molecule type" value="Genomic_DNA"/>
</dbReference>
<dbReference type="AlphaFoldDB" id="A0A1G6VF52"/>
<dbReference type="Proteomes" id="UP000199060">
    <property type="component" value="Unassembled WGS sequence"/>
</dbReference>